<dbReference type="Proteomes" id="UP000663297">
    <property type="component" value="Chromosome 4"/>
</dbReference>
<evidence type="ECO:0000256" key="2">
    <source>
        <dbReference type="ARBA" id="ARBA00022692"/>
    </source>
</evidence>
<evidence type="ECO:0000256" key="5">
    <source>
        <dbReference type="ARBA" id="ARBA00023180"/>
    </source>
</evidence>
<evidence type="ECO:0000256" key="4">
    <source>
        <dbReference type="ARBA" id="ARBA00023136"/>
    </source>
</evidence>
<evidence type="ECO:0000313" key="11">
    <source>
        <dbReference type="Proteomes" id="UP000241587"/>
    </source>
</evidence>
<keyword evidence="2 7" id="KW-0812">Transmembrane</keyword>
<keyword evidence="4 7" id="KW-0472">Membrane</keyword>
<dbReference type="PANTHER" id="PTHR23501">
    <property type="entry name" value="MAJOR FACILITATOR SUPERFAMILY"/>
    <property type="match status" value="1"/>
</dbReference>
<dbReference type="EMBL" id="CP064750">
    <property type="protein sequence ID" value="QPC66559.1"/>
    <property type="molecule type" value="Genomic_DNA"/>
</dbReference>
<reference evidence="10" key="2">
    <citation type="submission" date="2020-11" db="EMBL/GenBank/DDBJ databases">
        <title>The chromosome-scale genome resource for two endophytic Fusarium species: F. culmorum and F. pseudograminearum.</title>
        <authorList>
            <person name="Yuan Z."/>
        </authorList>
    </citation>
    <scope>NUCLEOTIDE SEQUENCE</scope>
    <source>
        <strain evidence="10">Class2-1B</strain>
    </source>
</reference>
<keyword evidence="5" id="KW-0325">Glycoprotein</keyword>
<dbReference type="AlphaFoldDB" id="A0A2T4HBW3"/>
<feature type="compositionally biased region" description="Low complexity" evidence="6">
    <location>
        <begin position="607"/>
        <end position="621"/>
    </location>
</feature>
<feature type="transmembrane region" description="Helical" evidence="7">
    <location>
        <begin position="71"/>
        <end position="96"/>
    </location>
</feature>
<dbReference type="GO" id="GO:0022857">
    <property type="term" value="F:transmembrane transporter activity"/>
    <property type="evidence" value="ECO:0007669"/>
    <property type="project" value="InterPro"/>
</dbReference>
<feature type="transmembrane region" description="Helical" evidence="7">
    <location>
        <begin position="310"/>
        <end position="331"/>
    </location>
</feature>
<comment type="subcellular location">
    <subcellularLocation>
        <location evidence="1">Membrane</location>
        <topology evidence="1">Multi-pass membrane protein</topology>
    </subcellularLocation>
</comment>
<dbReference type="SUPFAM" id="SSF103473">
    <property type="entry name" value="MFS general substrate transporter"/>
    <property type="match status" value="1"/>
</dbReference>
<feature type="compositionally biased region" description="Polar residues" evidence="6">
    <location>
        <begin position="622"/>
        <end position="634"/>
    </location>
</feature>
<evidence type="ECO:0000256" key="1">
    <source>
        <dbReference type="ARBA" id="ARBA00004141"/>
    </source>
</evidence>
<evidence type="ECO:0000313" key="10">
    <source>
        <dbReference type="EMBL" id="QPC66559.1"/>
    </source>
</evidence>
<evidence type="ECO:0000259" key="8">
    <source>
        <dbReference type="PROSITE" id="PS50850"/>
    </source>
</evidence>
<dbReference type="InterPro" id="IPR011701">
    <property type="entry name" value="MFS"/>
</dbReference>
<feature type="transmembrane region" description="Helical" evidence="7">
    <location>
        <begin position="108"/>
        <end position="125"/>
    </location>
</feature>
<dbReference type="EMBL" id="PVEM01000001">
    <property type="protein sequence ID" value="PTD13284.1"/>
    <property type="molecule type" value="Genomic_DNA"/>
</dbReference>
<dbReference type="InterPro" id="IPR045518">
    <property type="entry name" value="2EXR"/>
</dbReference>
<evidence type="ECO:0000256" key="3">
    <source>
        <dbReference type="ARBA" id="ARBA00022989"/>
    </source>
</evidence>
<feature type="transmembrane region" description="Helical" evidence="7">
    <location>
        <begin position="482"/>
        <end position="509"/>
    </location>
</feature>
<dbReference type="PROSITE" id="PS50850">
    <property type="entry name" value="MFS"/>
    <property type="match status" value="1"/>
</dbReference>
<accession>A0A2T4HBW3</accession>
<sequence>MISLVRKAIKAKQDREKTQLPSTSMEMQQTQHDVNKEQPQCRHMEAYESPNVKCASCASEKKAARVYRWKIIIGLMAPFALQSLDSTIIASALPWIAGDFGEISQLNWIVSAFNLTSAAFIPFWSQMADVFGRNASLNAAIILMLIGSALCTGAPTTAFPVLLLGRGFQGLAAAGLNVVVRTILADKVSLQENAKNWAIFSLVGGISYGLGPVIGGYLTRADWRWCFGINLPIAVLALIVAFFVLRKELLGPQPIPELNETAETGRRTKFIARLKTVDFGGQLLFILGFGLVILAMTWGGATYPWSSPAVIVPLVLGIIFAGVFCYWEYLLAPGNMVAEKMPWQRAMIPWELISNRDIGLLFYCECATGVGMYAVLYFCNIYFIAVRGYDSDEAGVQLLYFVPGLGVGVYICSFMCNRWPRMTFPSVFLGTLTESVGLGVLAWAIWADRLSVIYGMMALVGCGSGMRFMASPLHGIGLFRHLRASVIGLMAVAIPFGGTVGLTIMSAVFNNTSGLGSSGGEFSHVKSKGAEANEQAKMGVVWAFVAVTPIVALAFPLSWCIGNVKLGQGPPGEDGPTDIIVKGSYLLKLLRDQEHLKVEKNGYRLNSSHSGAWSESAASGENTNASRRLQGSQQPAITMSDIEIEDEQSPNPIFWLEFRTFDDGLSSRSKSPSTLTTFPQFAELPPELRLRIWSFLIQPRIVVVCCIQRDERLDQRRYELNQRSRGRSVPVLLHINRESRYLALDHYELAFGWRISKLLSDTPVSAPPRVWFNFNLDCVYLAGELEAYDIYGFNSAMVYFLRREDTHRVKHLACVLSELGYAEQESDQVFGCLWHVVDGFPAAKKVLLTVGEGDEEALKGSKLRGTDNVMQKIWNGFLGGSATETSSRMADKSMVMIEEDDLPGFVAGH</sequence>
<feature type="transmembrane region" description="Helical" evidence="7">
    <location>
        <begin position="397"/>
        <end position="415"/>
    </location>
</feature>
<feature type="transmembrane region" description="Helical" evidence="7">
    <location>
        <begin position="225"/>
        <end position="245"/>
    </location>
</feature>
<feature type="transmembrane region" description="Helical" evidence="7">
    <location>
        <begin position="452"/>
        <end position="470"/>
    </location>
</feature>
<feature type="transmembrane region" description="Helical" evidence="7">
    <location>
        <begin position="168"/>
        <end position="185"/>
    </location>
</feature>
<feature type="region of interest" description="Disordered" evidence="6">
    <location>
        <begin position="606"/>
        <end position="634"/>
    </location>
</feature>
<organism evidence="9 11">
    <name type="scientific">Fusarium culmorum</name>
    <dbReference type="NCBI Taxonomy" id="5516"/>
    <lineage>
        <taxon>Eukaryota</taxon>
        <taxon>Fungi</taxon>
        <taxon>Dikarya</taxon>
        <taxon>Ascomycota</taxon>
        <taxon>Pezizomycotina</taxon>
        <taxon>Sordariomycetes</taxon>
        <taxon>Hypocreomycetidae</taxon>
        <taxon>Hypocreales</taxon>
        <taxon>Nectriaceae</taxon>
        <taxon>Fusarium</taxon>
    </lineage>
</organism>
<feature type="transmembrane region" description="Helical" evidence="7">
    <location>
        <begin position="276"/>
        <end position="298"/>
    </location>
</feature>
<feature type="transmembrane region" description="Helical" evidence="7">
    <location>
        <begin position="360"/>
        <end position="385"/>
    </location>
</feature>
<evidence type="ECO:0000313" key="9">
    <source>
        <dbReference type="EMBL" id="PTD13284.1"/>
    </source>
</evidence>
<gene>
    <name evidence="9" type="ORF">FCULG_00003491</name>
    <name evidence="10" type="ORF">HYE67_008790</name>
</gene>
<dbReference type="Gene3D" id="1.20.1250.20">
    <property type="entry name" value="MFS general substrate transporter like domains"/>
    <property type="match status" value="2"/>
</dbReference>
<keyword evidence="11" id="KW-1185">Reference proteome</keyword>
<dbReference type="OrthoDB" id="6770063at2759"/>
<evidence type="ECO:0000256" key="7">
    <source>
        <dbReference type="SAM" id="Phobius"/>
    </source>
</evidence>
<protein>
    <submittedName>
        <fullName evidence="9">Efflux pump FUS6</fullName>
    </submittedName>
</protein>
<dbReference type="Proteomes" id="UP000241587">
    <property type="component" value="Unassembled WGS sequence"/>
</dbReference>
<feature type="transmembrane region" description="Helical" evidence="7">
    <location>
        <begin position="197"/>
        <end position="219"/>
    </location>
</feature>
<proteinExistence type="predicted"/>
<dbReference type="Pfam" id="PF07690">
    <property type="entry name" value="MFS_1"/>
    <property type="match status" value="1"/>
</dbReference>
<feature type="domain" description="Major facilitator superfamily (MFS) profile" evidence="8">
    <location>
        <begin position="71"/>
        <end position="566"/>
    </location>
</feature>
<feature type="transmembrane region" description="Helical" evidence="7">
    <location>
        <begin position="540"/>
        <end position="561"/>
    </location>
</feature>
<feature type="transmembrane region" description="Helical" evidence="7">
    <location>
        <begin position="427"/>
        <end position="446"/>
    </location>
</feature>
<feature type="transmembrane region" description="Helical" evidence="7">
    <location>
        <begin position="137"/>
        <end position="162"/>
    </location>
</feature>
<dbReference type="InterPro" id="IPR036259">
    <property type="entry name" value="MFS_trans_sf"/>
</dbReference>
<name>A0A2T4HBW3_FUSCU</name>
<reference evidence="9 11" key="1">
    <citation type="submission" date="2018-02" db="EMBL/GenBank/DDBJ databases">
        <title>Fusarium culmorum secondary metabolites in fungal-bacterial-plant interactions.</title>
        <authorList>
            <person name="Schmidt R."/>
        </authorList>
    </citation>
    <scope>NUCLEOTIDE SEQUENCE [LARGE SCALE GENOMIC DNA]</scope>
    <source>
        <strain evidence="9 11">PV</strain>
    </source>
</reference>
<dbReference type="Pfam" id="PF20150">
    <property type="entry name" value="2EXR"/>
    <property type="match status" value="1"/>
</dbReference>
<dbReference type="OMA" id="QTWGMLL"/>
<dbReference type="GO" id="GO:0005886">
    <property type="term" value="C:plasma membrane"/>
    <property type="evidence" value="ECO:0007669"/>
    <property type="project" value="TreeGrafter"/>
</dbReference>
<dbReference type="PANTHER" id="PTHR23501:SF39">
    <property type="entry name" value="MULTIDRUG TRANSPORTER, PUTATIVE (AFU_ORTHOLOGUE AFUA_1G05010)-RELATED"/>
    <property type="match status" value="1"/>
</dbReference>
<keyword evidence="3 7" id="KW-1133">Transmembrane helix</keyword>
<evidence type="ECO:0000256" key="6">
    <source>
        <dbReference type="SAM" id="MobiDB-lite"/>
    </source>
</evidence>
<dbReference type="InterPro" id="IPR020846">
    <property type="entry name" value="MFS_dom"/>
</dbReference>